<keyword evidence="8" id="KW-1185">Reference proteome</keyword>
<keyword evidence="2" id="KW-0805">Transcription regulation</keyword>
<keyword evidence="4" id="KW-0804">Transcription</keyword>
<dbReference type="InterPro" id="IPR051677">
    <property type="entry name" value="AfsR-DnrI-RedD_regulator"/>
</dbReference>
<evidence type="ECO:0000256" key="5">
    <source>
        <dbReference type="PROSITE-ProRule" id="PRU01091"/>
    </source>
</evidence>
<dbReference type="Gene3D" id="1.10.10.10">
    <property type="entry name" value="Winged helix-like DNA-binding domain superfamily/Winged helix DNA-binding domain"/>
    <property type="match status" value="1"/>
</dbReference>
<dbReference type="EMBL" id="CP074371">
    <property type="protein sequence ID" value="QVI20387.1"/>
    <property type="molecule type" value="Genomic_DNA"/>
</dbReference>
<accession>A0ABX8CK82</accession>
<dbReference type="Gene3D" id="1.25.40.10">
    <property type="entry name" value="Tetratricopeptide repeat domain"/>
    <property type="match status" value="1"/>
</dbReference>
<evidence type="ECO:0000256" key="3">
    <source>
        <dbReference type="ARBA" id="ARBA00023125"/>
    </source>
</evidence>
<feature type="DNA-binding region" description="OmpR/PhoB-type" evidence="5">
    <location>
        <begin position="1"/>
        <end position="73"/>
    </location>
</feature>
<dbReference type="InterPro" id="IPR016032">
    <property type="entry name" value="Sig_transdc_resp-reg_C-effctor"/>
</dbReference>
<feature type="domain" description="OmpR/PhoB-type" evidence="6">
    <location>
        <begin position="1"/>
        <end position="73"/>
    </location>
</feature>
<evidence type="ECO:0000256" key="4">
    <source>
        <dbReference type="ARBA" id="ARBA00023163"/>
    </source>
</evidence>
<proteinExistence type="inferred from homology"/>
<organism evidence="7 8">
    <name type="scientific">Nocardia tengchongensis</name>
    <dbReference type="NCBI Taxonomy" id="2055889"/>
    <lineage>
        <taxon>Bacteria</taxon>
        <taxon>Bacillati</taxon>
        <taxon>Actinomycetota</taxon>
        <taxon>Actinomycetes</taxon>
        <taxon>Mycobacteriales</taxon>
        <taxon>Nocardiaceae</taxon>
        <taxon>Nocardia</taxon>
    </lineage>
</organism>
<name>A0ABX8CK82_9NOCA</name>
<evidence type="ECO:0000259" key="6">
    <source>
        <dbReference type="PROSITE" id="PS51755"/>
    </source>
</evidence>
<evidence type="ECO:0000256" key="1">
    <source>
        <dbReference type="ARBA" id="ARBA00005820"/>
    </source>
</evidence>
<dbReference type="InterPro" id="IPR036388">
    <property type="entry name" value="WH-like_DNA-bd_sf"/>
</dbReference>
<evidence type="ECO:0000313" key="7">
    <source>
        <dbReference type="EMBL" id="QVI20387.1"/>
    </source>
</evidence>
<dbReference type="SUPFAM" id="SSF48452">
    <property type="entry name" value="TPR-like"/>
    <property type="match status" value="1"/>
</dbReference>
<dbReference type="PANTHER" id="PTHR35807:SF1">
    <property type="entry name" value="TRANSCRIPTIONAL REGULATOR REDD"/>
    <property type="match status" value="1"/>
</dbReference>
<gene>
    <name evidence="7" type="ORF">KHQ06_30045</name>
</gene>
<sequence length="201" mass="22729">MLALLLVRHSTVVPVSAMIEELWNEDPPRSAVTVVQTYVLGIRKRMAEFLDVEQGEVADRYLRTWSKGYLFDARDCVLDVRDYQVMAEAARCAATVGDDRRAVELYTASEALWTGPPLLDVEAGNPLTAELTHLEQLRLVNQERRIEALLRLGGHREACPDLARLTAEQPLHERMQAYYMYALCRSGNGIERSRSITISPN</sequence>
<comment type="similarity">
    <text evidence="1">Belongs to the AfsR/DnrI/RedD regulatory family.</text>
</comment>
<dbReference type="Pfam" id="PF03704">
    <property type="entry name" value="BTAD"/>
    <property type="match status" value="1"/>
</dbReference>
<dbReference type="CDD" id="cd15831">
    <property type="entry name" value="BTAD"/>
    <property type="match status" value="1"/>
</dbReference>
<dbReference type="SUPFAM" id="SSF46894">
    <property type="entry name" value="C-terminal effector domain of the bipartite response regulators"/>
    <property type="match status" value="1"/>
</dbReference>
<dbReference type="Proteomes" id="UP000683310">
    <property type="component" value="Chromosome"/>
</dbReference>
<dbReference type="InterPro" id="IPR011990">
    <property type="entry name" value="TPR-like_helical_dom_sf"/>
</dbReference>
<reference evidence="7 8" key="1">
    <citation type="submission" date="2021-04" db="EMBL/GenBank/DDBJ databases">
        <title>Nocardia tengchongensis.</title>
        <authorList>
            <person name="Zhuang k."/>
            <person name="Ran Y."/>
            <person name="Li W."/>
        </authorList>
    </citation>
    <scope>NUCLEOTIDE SEQUENCE [LARGE SCALE GENOMIC DNA]</scope>
    <source>
        <strain evidence="7 8">CFH S0057</strain>
    </source>
</reference>
<dbReference type="InterPro" id="IPR001867">
    <property type="entry name" value="OmpR/PhoB-type_DNA-bd"/>
</dbReference>
<dbReference type="PANTHER" id="PTHR35807">
    <property type="entry name" value="TRANSCRIPTIONAL REGULATOR REDD-RELATED"/>
    <property type="match status" value="1"/>
</dbReference>
<keyword evidence="3 5" id="KW-0238">DNA-binding</keyword>
<evidence type="ECO:0000313" key="8">
    <source>
        <dbReference type="Proteomes" id="UP000683310"/>
    </source>
</evidence>
<dbReference type="SMART" id="SM01043">
    <property type="entry name" value="BTAD"/>
    <property type="match status" value="1"/>
</dbReference>
<evidence type="ECO:0000256" key="2">
    <source>
        <dbReference type="ARBA" id="ARBA00023015"/>
    </source>
</evidence>
<dbReference type="PROSITE" id="PS51755">
    <property type="entry name" value="OMPR_PHOB"/>
    <property type="match status" value="1"/>
</dbReference>
<protein>
    <submittedName>
        <fullName evidence="7">AfsR/SARP family transcriptional regulator</fullName>
    </submittedName>
</protein>
<dbReference type="InterPro" id="IPR005158">
    <property type="entry name" value="BTAD"/>
</dbReference>